<dbReference type="PANTHER" id="PTHR43798:SF33">
    <property type="entry name" value="HYDROLASE, PUTATIVE (AFU_ORTHOLOGUE AFUA_2G14860)-RELATED"/>
    <property type="match status" value="1"/>
</dbReference>
<dbReference type="GO" id="GO:0016787">
    <property type="term" value="F:hydrolase activity"/>
    <property type="evidence" value="ECO:0007669"/>
    <property type="project" value="UniProtKB-KW"/>
</dbReference>
<dbReference type="EMBL" id="JAQQXT010000008">
    <property type="protein sequence ID" value="MDC8772625.1"/>
    <property type="molecule type" value="Genomic_DNA"/>
</dbReference>
<evidence type="ECO:0000259" key="2">
    <source>
        <dbReference type="Pfam" id="PF00561"/>
    </source>
</evidence>
<dbReference type="SUPFAM" id="SSF53474">
    <property type="entry name" value="alpha/beta-Hydrolases"/>
    <property type="match status" value="1"/>
</dbReference>
<comment type="caution">
    <text evidence="3">The sequence shown here is derived from an EMBL/GenBank/DDBJ whole genome shotgun (WGS) entry which is preliminary data.</text>
</comment>
<evidence type="ECO:0000313" key="3">
    <source>
        <dbReference type="EMBL" id="MDC8772625.1"/>
    </source>
</evidence>
<name>A0ABT5KFC7_9BURK</name>
<evidence type="ECO:0000313" key="4">
    <source>
        <dbReference type="Proteomes" id="UP001221189"/>
    </source>
</evidence>
<keyword evidence="4" id="KW-1185">Reference proteome</keyword>
<dbReference type="Gene3D" id="3.40.50.1820">
    <property type="entry name" value="alpha/beta hydrolase"/>
    <property type="match status" value="1"/>
</dbReference>
<accession>A0ABT5KFC7</accession>
<dbReference type="InterPro" id="IPR029058">
    <property type="entry name" value="AB_hydrolase_fold"/>
</dbReference>
<reference evidence="3 4" key="1">
    <citation type="submission" date="2022-10" db="EMBL/GenBank/DDBJ databases">
        <title>Paucibacter sp. hw1 Genome sequencing.</title>
        <authorList>
            <person name="Park S."/>
        </authorList>
    </citation>
    <scope>NUCLEOTIDE SEQUENCE [LARGE SCALE GENOMIC DNA]</scope>
    <source>
        <strain evidence="4">hw1</strain>
    </source>
</reference>
<dbReference type="Pfam" id="PF00561">
    <property type="entry name" value="Abhydrolase_1"/>
    <property type="match status" value="1"/>
</dbReference>
<dbReference type="InterPro" id="IPR050266">
    <property type="entry name" value="AB_hydrolase_sf"/>
</dbReference>
<dbReference type="PANTHER" id="PTHR43798">
    <property type="entry name" value="MONOACYLGLYCEROL LIPASE"/>
    <property type="match status" value="1"/>
</dbReference>
<feature type="domain" description="AB hydrolase-1" evidence="2">
    <location>
        <begin position="106"/>
        <end position="211"/>
    </location>
</feature>
<dbReference type="Proteomes" id="UP001221189">
    <property type="component" value="Unassembled WGS sequence"/>
</dbReference>
<dbReference type="RefSeq" id="WP_273600819.1">
    <property type="nucleotide sequence ID" value="NZ_JAQQXT010000008.1"/>
</dbReference>
<sequence length="306" mass="32894">MPINIVSSYRPSASPFMRTCALAVLTLLATVLAGLGSAHASEAAAMPALARLHGQEIEQLSIKAPDAQGTLVFENGSRADMEGWSAVIGAFVAPAQQYQLTQQSAPGSAKAWSLFAYDRPGIGRSEATERPRDGRQIVADLRELLQQQGHKPPYVLVGHSLGGLYMQLFARQYPSEVKGLVLVDSLYPGIIKKPEDFPLYTRWAKAVFMSRMAAREIDAIHATGEAVLALPWSAQIPVTRLVNVPKGAGAIAVDFGVVNADEATIARVRALYPGAKTVVLDSDHQIQKANPEAVVQAIQEMMISAR</sequence>
<feature type="signal peptide" evidence="1">
    <location>
        <begin position="1"/>
        <end position="40"/>
    </location>
</feature>
<dbReference type="PRINTS" id="PR00111">
    <property type="entry name" value="ABHYDROLASE"/>
</dbReference>
<keyword evidence="3" id="KW-0378">Hydrolase</keyword>
<protein>
    <submittedName>
        <fullName evidence="3">Alpha/beta fold hydrolase</fullName>
    </submittedName>
</protein>
<evidence type="ECO:0000256" key="1">
    <source>
        <dbReference type="SAM" id="SignalP"/>
    </source>
</evidence>
<feature type="chain" id="PRO_5045053839" evidence="1">
    <location>
        <begin position="41"/>
        <end position="306"/>
    </location>
</feature>
<keyword evidence="1" id="KW-0732">Signal</keyword>
<proteinExistence type="predicted"/>
<dbReference type="InterPro" id="IPR000073">
    <property type="entry name" value="AB_hydrolase_1"/>
</dbReference>
<gene>
    <name evidence="3" type="ORF">PRZ03_13660</name>
</gene>
<organism evidence="3 4">
    <name type="scientific">Roseateles albus</name>
    <dbReference type="NCBI Taxonomy" id="2987525"/>
    <lineage>
        <taxon>Bacteria</taxon>
        <taxon>Pseudomonadati</taxon>
        <taxon>Pseudomonadota</taxon>
        <taxon>Betaproteobacteria</taxon>
        <taxon>Burkholderiales</taxon>
        <taxon>Sphaerotilaceae</taxon>
        <taxon>Roseateles</taxon>
    </lineage>
</organism>